<name>A0A0U1KTK2_9FIRM</name>
<dbReference type="AlphaFoldDB" id="A0A0U1KTK2"/>
<proteinExistence type="predicted"/>
<dbReference type="GO" id="GO:0016747">
    <property type="term" value="F:acyltransferase activity, transferring groups other than amino-acyl groups"/>
    <property type="evidence" value="ECO:0007669"/>
    <property type="project" value="InterPro"/>
</dbReference>
<reference evidence="3" key="1">
    <citation type="submission" date="2015-03" db="EMBL/GenBank/DDBJ databases">
        <authorList>
            <person name="Nijsse Bart"/>
        </authorList>
    </citation>
    <scope>NUCLEOTIDE SEQUENCE [LARGE SCALE GENOMIC DNA]</scope>
</reference>
<protein>
    <submittedName>
        <fullName evidence="2">N-Acetylneuraminate cytidylyltransferase</fullName>
        <ecNumber evidence="2">2.7.7.43</ecNumber>
    </submittedName>
</protein>
<evidence type="ECO:0000313" key="2">
    <source>
        <dbReference type="EMBL" id="CQR70439.1"/>
    </source>
</evidence>
<dbReference type="Gene3D" id="3.40.630.30">
    <property type="match status" value="1"/>
</dbReference>
<sequence>MNKIMLKEVTREDVDLLFEWANDDTVRENSFNSNKIEYCEHKAWFYRKLQSIDCKIYIGYCNNIPIGQIRIDIEGATAVIGYSVDKHYRGKGYGTLLLNELISKIRHANRNINNVIGRVKDNNFSSQRTFEKAGFVRKIEDETIIYYKSVGE</sequence>
<organism evidence="2 3">
    <name type="scientific">Sporomusa ovata</name>
    <dbReference type="NCBI Taxonomy" id="2378"/>
    <lineage>
        <taxon>Bacteria</taxon>
        <taxon>Bacillati</taxon>
        <taxon>Bacillota</taxon>
        <taxon>Negativicutes</taxon>
        <taxon>Selenomonadales</taxon>
        <taxon>Sporomusaceae</taxon>
        <taxon>Sporomusa</taxon>
    </lineage>
</organism>
<dbReference type="PANTHER" id="PTHR43328:SF1">
    <property type="entry name" value="N-ACETYLTRANSFERASE DOMAIN-CONTAINING PROTEIN"/>
    <property type="match status" value="1"/>
</dbReference>
<keyword evidence="2" id="KW-0808">Transferase</keyword>
<keyword evidence="3" id="KW-1185">Reference proteome</keyword>
<dbReference type="Pfam" id="PF13302">
    <property type="entry name" value="Acetyltransf_3"/>
    <property type="match status" value="1"/>
</dbReference>
<dbReference type="EC" id="2.7.7.43" evidence="2"/>
<dbReference type="GO" id="GO:0008781">
    <property type="term" value="F:N-acylneuraminate cytidylyltransferase activity"/>
    <property type="evidence" value="ECO:0007669"/>
    <property type="project" value="UniProtKB-EC"/>
</dbReference>
<dbReference type="PROSITE" id="PS51186">
    <property type="entry name" value="GNAT"/>
    <property type="match status" value="1"/>
</dbReference>
<dbReference type="InterPro" id="IPR000182">
    <property type="entry name" value="GNAT_dom"/>
</dbReference>
<feature type="domain" description="N-acetyltransferase" evidence="1">
    <location>
        <begin position="4"/>
        <end position="152"/>
    </location>
</feature>
<dbReference type="CDD" id="cd04301">
    <property type="entry name" value="NAT_SF"/>
    <property type="match status" value="1"/>
</dbReference>
<keyword evidence="2" id="KW-0548">Nucleotidyltransferase</keyword>
<dbReference type="PANTHER" id="PTHR43328">
    <property type="entry name" value="ACETYLTRANSFERASE-RELATED"/>
    <property type="match status" value="1"/>
</dbReference>
<dbReference type="Proteomes" id="UP000049855">
    <property type="component" value="Unassembled WGS sequence"/>
</dbReference>
<dbReference type="SUPFAM" id="SSF55729">
    <property type="entry name" value="Acyl-CoA N-acyltransferases (Nat)"/>
    <property type="match status" value="1"/>
</dbReference>
<dbReference type="RefSeq" id="WP_021169173.1">
    <property type="nucleotide sequence ID" value="NZ_CTRP01000003.1"/>
</dbReference>
<dbReference type="InterPro" id="IPR016181">
    <property type="entry name" value="Acyl_CoA_acyltransferase"/>
</dbReference>
<evidence type="ECO:0000259" key="1">
    <source>
        <dbReference type="PROSITE" id="PS51186"/>
    </source>
</evidence>
<evidence type="ECO:0000313" key="3">
    <source>
        <dbReference type="Proteomes" id="UP000049855"/>
    </source>
</evidence>
<accession>A0A0U1KTK2</accession>
<gene>
    <name evidence="2" type="ORF">SpAn4DRAFT_1408</name>
</gene>
<dbReference type="EMBL" id="CTRP01000003">
    <property type="protein sequence ID" value="CQR70439.1"/>
    <property type="molecule type" value="Genomic_DNA"/>
</dbReference>